<name>A0AB39J7U2_9BACT</name>
<evidence type="ECO:0008006" key="3">
    <source>
        <dbReference type="Google" id="ProtNLM"/>
    </source>
</evidence>
<proteinExistence type="predicted"/>
<accession>A0AB39J7U2</accession>
<keyword evidence="1" id="KW-0472">Membrane</keyword>
<feature type="transmembrane region" description="Helical" evidence="1">
    <location>
        <begin position="12"/>
        <end position="38"/>
    </location>
</feature>
<keyword evidence="1" id="KW-1133">Transmembrane helix</keyword>
<organism evidence="2">
    <name type="scientific">Candidatus Nanosynbacter sp. TM7-074</name>
    <dbReference type="NCBI Taxonomy" id="3158573"/>
    <lineage>
        <taxon>Bacteria</taxon>
        <taxon>Candidatus Saccharimonadota</taxon>
        <taxon>Candidatus Saccharimonadia</taxon>
        <taxon>Candidatus Nanosynbacterales</taxon>
        <taxon>Candidatus Nanosynbacteraceae</taxon>
        <taxon>Candidatus Nanosynbacter</taxon>
    </lineage>
</organism>
<keyword evidence="1" id="KW-0812">Transmembrane</keyword>
<reference evidence="2" key="1">
    <citation type="submission" date="2024-06" db="EMBL/GenBank/DDBJ databases">
        <authorList>
            <person name="Atkinson C."/>
            <person name="McLean J."/>
            <person name="Gallagher L."/>
            <person name="Bor B."/>
            <person name="Mougous J."/>
        </authorList>
    </citation>
    <scope>NUCLEOTIDE SEQUENCE</scope>
    <source>
        <strain evidence="2">TM7-074</strain>
    </source>
</reference>
<evidence type="ECO:0000256" key="1">
    <source>
        <dbReference type="SAM" id="Phobius"/>
    </source>
</evidence>
<dbReference type="AlphaFoldDB" id="A0AB39J7U2"/>
<evidence type="ECO:0000313" key="2">
    <source>
        <dbReference type="EMBL" id="XDN89295.1"/>
    </source>
</evidence>
<sequence length="219" mass="24579">MMKRDKKERGSVNGWMVGTIGCLILFLIAGSLAIWAYMQYSHEKSNVDSKVAIEVAKGKSEQAESDQKKFSEEAKNPRIEFVGPSEYGRVSFMYPKTWSVYIENDGSNRGDYKAYLNPVAVPSASNKASRFALRLEIINKNLDTVLNDYQSRLKKGELTSSSTEFNGISATRIDGTFEKELRGSVVLMKVRDKTIRFSTDADTFKPDFQTILGTVKIAE</sequence>
<gene>
    <name evidence="2" type="ORF">TM074_01120</name>
</gene>
<dbReference type="PROSITE" id="PS51257">
    <property type="entry name" value="PROKAR_LIPOPROTEIN"/>
    <property type="match status" value="1"/>
</dbReference>
<protein>
    <recommendedName>
        <fullName evidence="3">PsbP C-terminal domain-containing protein</fullName>
    </recommendedName>
</protein>
<dbReference type="EMBL" id="CP158487">
    <property type="protein sequence ID" value="XDN89295.1"/>
    <property type="molecule type" value="Genomic_DNA"/>
</dbReference>
<dbReference type="RefSeq" id="WP_369000555.1">
    <property type="nucleotide sequence ID" value="NZ_CP158487.1"/>
</dbReference>